<accession>A0ABZ2Y1B6</accession>
<protein>
    <submittedName>
        <fullName evidence="2">Uncharacterized protein</fullName>
    </submittedName>
</protein>
<name>A0ABZ2Y1B6_9FIRM</name>
<dbReference type="EMBL" id="CP121687">
    <property type="protein sequence ID" value="WZL69118.1"/>
    <property type="molecule type" value="Genomic_DNA"/>
</dbReference>
<dbReference type="Proteomes" id="UP001486565">
    <property type="component" value="Chromosome"/>
</dbReference>
<dbReference type="RefSeq" id="WP_341876124.1">
    <property type="nucleotide sequence ID" value="NZ_CP121687.1"/>
</dbReference>
<evidence type="ECO:0000313" key="3">
    <source>
        <dbReference type="Proteomes" id="UP001486565"/>
    </source>
</evidence>
<sequence>MFHSNPQENEALKDRSGKDQTCNENKRRIEQLENLVEAHTRTERHLEQHSDIASEEQIQRAKELQETREKEIEKLENIIAYGENVNNDEWENLKKNYEYTEGYLRHNADHMDPETLKKTKEKQEHRKEQMDFLD</sequence>
<proteinExistence type="predicted"/>
<keyword evidence="3" id="KW-1185">Reference proteome</keyword>
<organism evidence="2 3">
    <name type="scientific">Defluviitalea saccharophila</name>
    <dbReference type="NCBI Taxonomy" id="879970"/>
    <lineage>
        <taxon>Bacteria</taxon>
        <taxon>Bacillati</taxon>
        <taxon>Bacillota</taxon>
        <taxon>Clostridia</taxon>
        <taxon>Lachnospirales</taxon>
        <taxon>Defluviitaleaceae</taxon>
        <taxon>Defluviitalea</taxon>
    </lineage>
</organism>
<evidence type="ECO:0000313" key="2">
    <source>
        <dbReference type="EMBL" id="WZL69118.1"/>
    </source>
</evidence>
<evidence type="ECO:0000256" key="1">
    <source>
        <dbReference type="SAM" id="MobiDB-lite"/>
    </source>
</evidence>
<feature type="region of interest" description="Disordered" evidence="1">
    <location>
        <begin position="1"/>
        <end position="24"/>
    </location>
</feature>
<feature type="region of interest" description="Disordered" evidence="1">
    <location>
        <begin position="106"/>
        <end position="134"/>
    </location>
</feature>
<gene>
    <name evidence="2" type="ORF">QBE51_09945</name>
</gene>
<reference evidence="2 3" key="1">
    <citation type="submission" date="2023-03" db="EMBL/GenBank/DDBJ databases">
        <title>Novel Species.</title>
        <authorList>
            <person name="Ma S."/>
        </authorList>
    </citation>
    <scope>NUCLEOTIDE SEQUENCE [LARGE SCALE GENOMIC DNA]</scope>
    <source>
        <strain evidence="2 3">LIND6LT2</strain>
    </source>
</reference>